<dbReference type="EMBL" id="SWLB01000007">
    <property type="protein sequence ID" value="KAF3336675.1"/>
    <property type="molecule type" value="Genomic_DNA"/>
</dbReference>
<name>A0A833VQ07_9POAL</name>
<evidence type="ECO:0000256" key="1">
    <source>
        <dbReference type="ARBA" id="ARBA00001961"/>
    </source>
</evidence>
<evidence type="ECO:0000256" key="5">
    <source>
        <dbReference type="RuleBase" id="RU003682"/>
    </source>
</evidence>
<evidence type="ECO:0000256" key="2">
    <source>
        <dbReference type="ARBA" id="ARBA00022723"/>
    </source>
</evidence>
<sequence>MGSEKPQLPTINFKGLDLNEPLGSNWETARTEVLAALKIYGCFDAVYDGVQPEVNEALFHSIMPEMFALPLEVKQTNKSNVYMGYIGQITDVAYESLRIQDAPSPESVERFAGMLWPEGNQKFCNTVTTYAQQARNLEQIVETMIFQSLGIEKYCKSHLESLVYGVRLSNYGGLPIEEAKVSLPAHVDPNLITIVRQNGVEGLEVYTKDGECIRVVPSPDTFTVMIGESMTVLTNGRFRAPLHCVSVNQKRYSALLSSLPKEGYLIQPLKEMVNENHPLQFHPFDINKYMQFKYTPEGLKIENPLKVFCGAQEQKNND</sequence>
<keyword evidence="8" id="KW-1185">Reference proteome</keyword>
<dbReference type="Gene3D" id="2.60.120.330">
    <property type="entry name" value="B-lactam Antibiotic, Isopenicillin N Synthase, Chain"/>
    <property type="match status" value="1"/>
</dbReference>
<dbReference type="Pfam" id="PF14226">
    <property type="entry name" value="DIOX_N"/>
    <property type="match status" value="1"/>
</dbReference>
<comment type="caution">
    <text evidence="7">The sequence shown here is derived from an EMBL/GenBank/DDBJ whole genome shotgun (WGS) entry which is preliminary data.</text>
</comment>
<dbReference type="OrthoDB" id="288590at2759"/>
<dbReference type="Pfam" id="PF03171">
    <property type="entry name" value="2OG-FeII_Oxy"/>
    <property type="match status" value="1"/>
</dbReference>
<keyword evidence="3 5" id="KW-0560">Oxidoreductase</keyword>
<gene>
    <name evidence="7" type="ORF">FCM35_KLT19261</name>
</gene>
<dbReference type="InterPro" id="IPR050231">
    <property type="entry name" value="Iron_ascorbate_oxido_reductase"/>
</dbReference>
<dbReference type="InterPro" id="IPR026992">
    <property type="entry name" value="DIOX_N"/>
</dbReference>
<keyword evidence="4 5" id="KW-0408">Iron</keyword>
<keyword evidence="2 5" id="KW-0479">Metal-binding</keyword>
<reference evidence="7" key="1">
    <citation type="submission" date="2020-01" db="EMBL/GenBank/DDBJ databases">
        <title>Genome sequence of Kobresia littledalei, the first chromosome-level genome in the family Cyperaceae.</title>
        <authorList>
            <person name="Qu G."/>
        </authorList>
    </citation>
    <scope>NUCLEOTIDE SEQUENCE</scope>
    <source>
        <strain evidence="7">C.B.Clarke</strain>
        <tissue evidence="7">Leaf</tissue>
    </source>
</reference>
<dbReference type="InterPro" id="IPR005123">
    <property type="entry name" value="Oxoglu/Fe-dep_dioxygenase_dom"/>
</dbReference>
<protein>
    <submittedName>
        <fullName evidence="7">Putative inactive 2-oxoglutarate-dependent dioxygenase AOP2</fullName>
    </submittedName>
</protein>
<dbReference type="GO" id="GO:0051213">
    <property type="term" value="F:dioxygenase activity"/>
    <property type="evidence" value="ECO:0007669"/>
    <property type="project" value="UniProtKB-KW"/>
</dbReference>
<comment type="cofactor">
    <cofactor evidence="1">
        <name>L-ascorbate</name>
        <dbReference type="ChEBI" id="CHEBI:38290"/>
    </cofactor>
</comment>
<evidence type="ECO:0000259" key="6">
    <source>
        <dbReference type="PROSITE" id="PS51471"/>
    </source>
</evidence>
<feature type="domain" description="Fe2OG dioxygenase" evidence="6">
    <location>
        <begin position="162"/>
        <end position="268"/>
    </location>
</feature>
<proteinExistence type="inferred from homology"/>
<dbReference type="AlphaFoldDB" id="A0A833VQ07"/>
<evidence type="ECO:0000256" key="3">
    <source>
        <dbReference type="ARBA" id="ARBA00023002"/>
    </source>
</evidence>
<dbReference type="SUPFAM" id="SSF51197">
    <property type="entry name" value="Clavaminate synthase-like"/>
    <property type="match status" value="1"/>
</dbReference>
<evidence type="ECO:0000313" key="8">
    <source>
        <dbReference type="Proteomes" id="UP000623129"/>
    </source>
</evidence>
<dbReference type="PANTHER" id="PTHR47990">
    <property type="entry name" value="2-OXOGLUTARATE (2OG) AND FE(II)-DEPENDENT OXYGENASE SUPERFAMILY PROTEIN-RELATED"/>
    <property type="match status" value="1"/>
</dbReference>
<dbReference type="InterPro" id="IPR027443">
    <property type="entry name" value="IPNS-like_sf"/>
</dbReference>
<evidence type="ECO:0000256" key="4">
    <source>
        <dbReference type="ARBA" id="ARBA00023004"/>
    </source>
</evidence>
<keyword evidence="7" id="KW-0223">Dioxygenase</keyword>
<accession>A0A833VQ07</accession>
<evidence type="ECO:0000313" key="7">
    <source>
        <dbReference type="EMBL" id="KAF3336675.1"/>
    </source>
</evidence>
<comment type="similarity">
    <text evidence="5">Belongs to the iron/ascorbate-dependent oxidoreductase family.</text>
</comment>
<organism evidence="7 8">
    <name type="scientific">Carex littledalei</name>
    <dbReference type="NCBI Taxonomy" id="544730"/>
    <lineage>
        <taxon>Eukaryota</taxon>
        <taxon>Viridiplantae</taxon>
        <taxon>Streptophyta</taxon>
        <taxon>Embryophyta</taxon>
        <taxon>Tracheophyta</taxon>
        <taxon>Spermatophyta</taxon>
        <taxon>Magnoliopsida</taxon>
        <taxon>Liliopsida</taxon>
        <taxon>Poales</taxon>
        <taxon>Cyperaceae</taxon>
        <taxon>Cyperoideae</taxon>
        <taxon>Cariceae</taxon>
        <taxon>Carex</taxon>
        <taxon>Carex subgen. Euthyceras</taxon>
    </lineage>
</organism>
<dbReference type="GO" id="GO:0046872">
    <property type="term" value="F:metal ion binding"/>
    <property type="evidence" value="ECO:0007669"/>
    <property type="project" value="UniProtKB-KW"/>
</dbReference>
<dbReference type="Proteomes" id="UP000623129">
    <property type="component" value="Unassembled WGS sequence"/>
</dbReference>
<dbReference type="PROSITE" id="PS51471">
    <property type="entry name" value="FE2OG_OXY"/>
    <property type="match status" value="1"/>
</dbReference>
<dbReference type="InterPro" id="IPR044861">
    <property type="entry name" value="IPNS-like_FE2OG_OXY"/>
</dbReference>